<dbReference type="Proteomes" id="UP000188729">
    <property type="component" value="Unassembled WGS sequence"/>
</dbReference>
<dbReference type="EMBL" id="MPSB01000015">
    <property type="protein sequence ID" value="ONF95134.1"/>
    <property type="molecule type" value="Genomic_DNA"/>
</dbReference>
<proteinExistence type="predicted"/>
<sequence length="66" mass="6881">MSDMAHMDRSKTASECVGMLVAVLGCLDSLAADSDADDLSVRALSFAAIRVQEAINLLGPTDPLNS</sequence>
<protein>
    <submittedName>
        <fullName evidence="1">Uncharacterized protein</fullName>
    </submittedName>
</protein>
<organism evidence="1 2">
    <name type="scientific">Sphingomonas jeddahensis</name>
    <dbReference type="NCBI Taxonomy" id="1915074"/>
    <lineage>
        <taxon>Bacteria</taxon>
        <taxon>Pseudomonadati</taxon>
        <taxon>Pseudomonadota</taxon>
        <taxon>Alphaproteobacteria</taxon>
        <taxon>Sphingomonadales</taxon>
        <taxon>Sphingomonadaceae</taxon>
        <taxon>Sphingomonas</taxon>
    </lineage>
</organism>
<evidence type="ECO:0000313" key="2">
    <source>
        <dbReference type="Proteomes" id="UP000188729"/>
    </source>
</evidence>
<accession>A0A1V2ESH6</accession>
<dbReference type="AlphaFoldDB" id="A0A1V2ESH6"/>
<comment type="caution">
    <text evidence="1">The sequence shown here is derived from an EMBL/GenBank/DDBJ whole genome shotgun (WGS) entry which is preliminary data.</text>
</comment>
<evidence type="ECO:0000313" key="1">
    <source>
        <dbReference type="EMBL" id="ONF95134.1"/>
    </source>
</evidence>
<reference evidence="1 2" key="1">
    <citation type="submission" date="2016-11" db="EMBL/GenBank/DDBJ databases">
        <title>Genome sequence of Sphingomonas jeddahensis G39.</title>
        <authorList>
            <person name="Poehlein A."/>
            <person name="Wuebbeler J.H."/>
            <person name="Steinbuechel A."/>
            <person name="Daniel R."/>
        </authorList>
    </citation>
    <scope>NUCLEOTIDE SEQUENCE [LARGE SCALE GENOMIC DNA]</scope>
    <source>
        <strain evidence="1 2">G39</strain>
    </source>
</reference>
<dbReference type="STRING" id="1915074.SPHI_26730"/>
<keyword evidence="2" id="KW-1185">Reference proteome</keyword>
<name>A0A1V2ESH6_9SPHN</name>
<gene>
    <name evidence="1" type="ORF">SPHI_26730</name>
</gene>
<dbReference type="RefSeq" id="WP_076745438.1">
    <property type="nucleotide sequence ID" value="NZ_MPSB01000015.1"/>
</dbReference>